<dbReference type="InterPro" id="IPR001789">
    <property type="entry name" value="Sig_transdc_resp-reg_receiver"/>
</dbReference>
<feature type="modified residue" description="4-aspartylphosphate" evidence="5">
    <location>
        <position position="829"/>
    </location>
</feature>
<dbReference type="Pfam" id="PF02518">
    <property type="entry name" value="HATPase_c"/>
    <property type="match status" value="1"/>
</dbReference>
<dbReference type="NCBIfam" id="TIGR00229">
    <property type="entry name" value="sensory_box"/>
    <property type="match status" value="3"/>
</dbReference>
<protein>
    <recommendedName>
        <fullName evidence="2">histidine kinase</fullName>
        <ecNumber evidence="2">2.7.13.3</ecNumber>
    </recommendedName>
</protein>
<dbReference type="Proteomes" id="UP001628193">
    <property type="component" value="Unassembled WGS sequence"/>
</dbReference>
<evidence type="ECO:0000259" key="8">
    <source>
        <dbReference type="PROSITE" id="PS50110"/>
    </source>
</evidence>
<dbReference type="CDD" id="cd17546">
    <property type="entry name" value="REC_hyHK_CKI1_RcsC-like"/>
    <property type="match status" value="1"/>
</dbReference>
<keyword evidence="11" id="KW-0418">Kinase</keyword>
<feature type="domain" description="PAS" evidence="9">
    <location>
        <begin position="300"/>
        <end position="343"/>
    </location>
</feature>
<dbReference type="EMBL" id="BAAFGK010000005">
    <property type="protein sequence ID" value="GAB0058699.1"/>
    <property type="molecule type" value="Genomic_DNA"/>
</dbReference>
<dbReference type="InterPro" id="IPR013655">
    <property type="entry name" value="PAS_fold_3"/>
</dbReference>
<evidence type="ECO:0000256" key="2">
    <source>
        <dbReference type="ARBA" id="ARBA00012438"/>
    </source>
</evidence>
<feature type="domain" description="Response regulatory" evidence="8">
    <location>
        <begin position="7"/>
        <end position="124"/>
    </location>
</feature>
<dbReference type="InterPro" id="IPR000014">
    <property type="entry name" value="PAS"/>
</dbReference>
<feature type="domain" description="PAC" evidence="10">
    <location>
        <begin position="347"/>
        <end position="399"/>
    </location>
</feature>
<keyword evidence="12" id="KW-1185">Reference proteome</keyword>
<evidence type="ECO:0000313" key="12">
    <source>
        <dbReference type="Proteomes" id="UP001628193"/>
    </source>
</evidence>
<dbReference type="CDD" id="cd00130">
    <property type="entry name" value="PAS"/>
    <property type="match status" value="3"/>
</dbReference>
<feature type="region of interest" description="Disordered" evidence="6">
    <location>
        <begin position="902"/>
        <end position="933"/>
    </location>
</feature>
<dbReference type="PANTHER" id="PTHR45339:SF1">
    <property type="entry name" value="HYBRID SIGNAL TRANSDUCTION HISTIDINE KINASE J"/>
    <property type="match status" value="1"/>
</dbReference>
<keyword evidence="11" id="KW-0808">Transferase</keyword>
<dbReference type="PROSITE" id="PS50109">
    <property type="entry name" value="HIS_KIN"/>
    <property type="match status" value="1"/>
</dbReference>
<name>A0ABQ0CCV7_9PROT</name>
<dbReference type="InterPro" id="IPR001610">
    <property type="entry name" value="PAC"/>
</dbReference>
<dbReference type="Gene3D" id="3.30.565.10">
    <property type="entry name" value="Histidine kinase-like ATPase, C-terminal domain"/>
    <property type="match status" value="1"/>
</dbReference>
<dbReference type="InterPro" id="IPR003594">
    <property type="entry name" value="HATPase_dom"/>
</dbReference>
<dbReference type="InterPro" id="IPR004358">
    <property type="entry name" value="Sig_transdc_His_kin-like_C"/>
</dbReference>
<dbReference type="Pfam" id="PF00989">
    <property type="entry name" value="PAS"/>
    <property type="match status" value="1"/>
</dbReference>
<dbReference type="PROSITE" id="PS50110">
    <property type="entry name" value="RESPONSE_REGULATORY"/>
    <property type="match status" value="2"/>
</dbReference>
<dbReference type="Pfam" id="PF08447">
    <property type="entry name" value="PAS_3"/>
    <property type="match status" value="2"/>
</dbReference>
<dbReference type="GO" id="GO:0004673">
    <property type="term" value="F:protein histidine kinase activity"/>
    <property type="evidence" value="ECO:0007669"/>
    <property type="project" value="UniProtKB-EC"/>
</dbReference>
<comment type="caution">
    <text evidence="11">The sequence shown here is derived from an EMBL/GenBank/DDBJ whole genome shotgun (WGS) entry which is preliminary data.</text>
</comment>
<evidence type="ECO:0000259" key="7">
    <source>
        <dbReference type="PROSITE" id="PS50109"/>
    </source>
</evidence>
<evidence type="ECO:0000256" key="6">
    <source>
        <dbReference type="SAM" id="MobiDB-lite"/>
    </source>
</evidence>
<feature type="domain" description="Response regulatory" evidence="8">
    <location>
        <begin position="780"/>
        <end position="899"/>
    </location>
</feature>
<feature type="domain" description="Histidine kinase" evidence="7">
    <location>
        <begin position="538"/>
        <end position="757"/>
    </location>
</feature>
<dbReference type="RefSeq" id="WP_420906422.1">
    <property type="nucleotide sequence ID" value="NZ_BAAFGK010000005.1"/>
</dbReference>
<dbReference type="Pfam" id="PF00512">
    <property type="entry name" value="HisKA"/>
    <property type="match status" value="1"/>
</dbReference>
<evidence type="ECO:0000313" key="11">
    <source>
        <dbReference type="EMBL" id="GAB0058699.1"/>
    </source>
</evidence>
<dbReference type="InterPro" id="IPR003661">
    <property type="entry name" value="HisK_dim/P_dom"/>
</dbReference>
<dbReference type="SUPFAM" id="SSF55874">
    <property type="entry name" value="ATPase domain of HSP90 chaperone/DNA topoisomerase II/histidine kinase"/>
    <property type="match status" value="1"/>
</dbReference>
<dbReference type="PROSITE" id="PS50112">
    <property type="entry name" value="PAS"/>
    <property type="match status" value="3"/>
</dbReference>
<feature type="modified residue" description="4-aspartylphosphate" evidence="5">
    <location>
        <position position="56"/>
    </location>
</feature>
<dbReference type="Gene3D" id="3.40.50.2300">
    <property type="match status" value="2"/>
</dbReference>
<accession>A0ABQ0CCV7</accession>
<dbReference type="SUPFAM" id="SSF47384">
    <property type="entry name" value="Homodimeric domain of signal transducing histidine kinase"/>
    <property type="match status" value="1"/>
</dbReference>
<keyword evidence="4" id="KW-0902">Two-component regulatory system</keyword>
<feature type="domain" description="PAC" evidence="10">
    <location>
        <begin position="473"/>
        <end position="520"/>
    </location>
</feature>
<feature type="domain" description="PAS" evidence="9">
    <location>
        <begin position="143"/>
        <end position="215"/>
    </location>
</feature>
<dbReference type="CDD" id="cd16922">
    <property type="entry name" value="HATPase_EvgS-ArcB-TorS-like"/>
    <property type="match status" value="1"/>
</dbReference>
<dbReference type="InterPro" id="IPR005467">
    <property type="entry name" value="His_kinase_dom"/>
</dbReference>
<dbReference type="SUPFAM" id="SSF55785">
    <property type="entry name" value="PYP-like sensor domain (PAS domain)"/>
    <property type="match status" value="3"/>
</dbReference>
<gene>
    <name evidence="11" type="primary">rcsC_77</name>
    <name evidence="11" type="ORF">SIID45300_03054</name>
</gene>
<dbReference type="InterPro" id="IPR000700">
    <property type="entry name" value="PAS-assoc_C"/>
</dbReference>
<dbReference type="PANTHER" id="PTHR45339">
    <property type="entry name" value="HYBRID SIGNAL TRANSDUCTION HISTIDINE KINASE J"/>
    <property type="match status" value="1"/>
</dbReference>
<dbReference type="Gene3D" id="1.10.287.130">
    <property type="match status" value="1"/>
</dbReference>
<proteinExistence type="predicted"/>
<dbReference type="SMART" id="SM00086">
    <property type="entry name" value="PAC"/>
    <property type="match status" value="3"/>
</dbReference>
<evidence type="ECO:0000259" key="9">
    <source>
        <dbReference type="PROSITE" id="PS50112"/>
    </source>
</evidence>
<comment type="catalytic activity">
    <reaction evidence="1">
        <text>ATP + protein L-histidine = ADP + protein N-phospho-L-histidine.</text>
        <dbReference type="EC" id="2.7.13.3"/>
    </reaction>
</comment>
<dbReference type="Gene3D" id="3.30.450.20">
    <property type="entry name" value="PAS domain"/>
    <property type="match status" value="3"/>
</dbReference>
<dbReference type="SMART" id="SM00387">
    <property type="entry name" value="HATPase_c"/>
    <property type="match status" value="1"/>
</dbReference>
<dbReference type="SMART" id="SM00448">
    <property type="entry name" value="REC"/>
    <property type="match status" value="2"/>
</dbReference>
<dbReference type="InterPro" id="IPR011006">
    <property type="entry name" value="CheY-like_superfamily"/>
</dbReference>
<dbReference type="InterPro" id="IPR036890">
    <property type="entry name" value="HATPase_C_sf"/>
</dbReference>
<dbReference type="InterPro" id="IPR013767">
    <property type="entry name" value="PAS_fold"/>
</dbReference>
<dbReference type="PRINTS" id="PR00344">
    <property type="entry name" value="BCTRLSENSOR"/>
</dbReference>
<dbReference type="SMART" id="SM00091">
    <property type="entry name" value="PAS"/>
    <property type="match status" value="3"/>
</dbReference>
<reference evidence="11 12" key="1">
    <citation type="submission" date="2024-09" db="EMBL/GenBank/DDBJ databases">
        <title>Draft genome sequence of Candidatus Magnetaquicoccaceae bacterium FCR-1.</title>
        <authorList>
            <person name="Shimoshige H."/>
            <person name="Shimamura S."/>
            <person name="Taoka A."/>
            <person name="Kobayashi H."/>
            <person name="Maekawa T."/>
        </authorList>
    </citation>
    <scope>NUCLEOTIDE SEQUENCE [LARGE SCALE GENOMIC DNA]</scope>
    <source>
        <strain evidence="11 12">FCR-1</strain>
    </source>
</reference>
<evidence type="ECO:0000259" key="10">
    <source>
        <dbReference type="PROSITE" id="PS50113"/>
    </source>
</evidence>
<feature type="compositionally biased region" description="Polar residues" evidence="6">
    <location>
        <begin position="923"/>
        <end position="933"/>
    </location>
</feature>
<dbReference type="EC" id="2.7.13.3" evidence="2"/>
<dbReference type="SUPFAM" id="SSF52172">
    <property type="entry name" value="CheY-like"/>
    <property type="match status" value="2"/>
</dbReference>
<dbReference type="PROSITE" id="PS50113">
    <property type="entry name" value="PAC"/>
    <property type="match status" value="3"/>
</dbReference>
<dbReference type="InterPro" id="IPR036097">
    <property type="entry name" value="HisK_dim/P_sf"/>
</dbReference>
<dbReference type="InterPro" id="IPR035965">
    <property type="entry name" value="PAS-like_dom_sf"/>
</dbReference>
<sequence>MGGFDSRILVVDDKPANLLAMRRLLAPLRIEILDAADGEAALAQALHRDLALILLDVDMPGMDGYEVAQALKGFEGTRHIPIIFLTAAFKDHPHLLRAYQFGGVDYLEKPFDERILIAKIEVFLELHRARLAQKHAMDLLAQSEAKFRAMVDHVGIGLIRLDTEYGQLLEANQAFAAMLGHESADELLGTTIMEVTHPDDLESSRDAILQLRDGQLTSTRFEKRYLTRDQAVIWARVTASLLPGPEPNRTFIVSAIEDITENKRLDQRLREQNEMLSHFYNLPFIGMAITSPETKQWLSVNDALCQMLGYSRDELFAMNWAELTHPEDLDKDLQQYQQVINGTIDGYVLDKRFVRKDGRVVETQLDVKCLRGPDNRVERIVVTLLDISERKHTEITLRKLTAELDRFFTMSLDLLCIADMQGRFLRLNRAWEQTLGYPLEELQGSFFLDYVHPEDRKSTLEAMNSLEKGNRILNFTNRYLCRDGGHRWIEWRSTPYQNNLIYAVARDITERKQLEEALRHAKQSAEEASQAKSAFLANMSHEIRTPMNVVLGMAEMLLDTELTDRQRLFAQTMHNSGKTLLGVINDVLDFSRIESGRFSLSHLPYAPGRVTEEIVHLMRLTAEKKGVTMSLELADDLPGAMLGDESRVRQILINLLGNALKFTDRGHIHVRVRRDPETPDQLRVTVEDTGIGISPEQQRLIFEQFMQADVGVTRRFGGTGLGLSISRRLVELMGGRIWVESRLGEGSSFHFILPIQEVAPPEQRCVSEHPVDESCAPALKILLAEDVEENRILFENYLLNTPHQLVMVADGIEAVERIQAERFDVVFMDVRMPRLDGYEAARRIRDWERATALPRVTIITLSAHAMEGERERSLAAGCDHYLSKPIGKKALLAALNAIAADGGRSRKPAGEPASPDGIAPSGVPSNPTLETRS</sequence>
<organism evidence="11 12">
    <name type="scientific">Candidatus Magnetaquiglobus chichijimensis</name>
    <dbReference type="NCBI Taxonomy" id="3141448"/>
    <lineage>
        <taxon>Bacteria</taxon>
        <taxon>Pseudomonadati</taxon>
        <taxon>Pseudomonadota</taxon>
        <taxon>Magnetococcia</taxon>
        <taxon>Magnetococcales</taxon>
        <taxon>Candidatus Magnetaquicoccaceae</taxon>
        <taxon>Candidatus Magnetaquiglobus</taxon>
    </lineage>
</organism>
<feature type="domain" description="PAC" evidence="10">
    <location>
        <begin position="219"/>
        <end position="271"/>
    </location>
</feature>
<evidence type="ECO:0000256" key="1">
    <source>
        <dbReference type="ARBA" id="ARBA00000085"/>
    </source>
</evidence>
<keyword evidence="3 5" id="KW-0597">Phosphoprotein</keyword>
<evidence type="ECO:0000256" key="3">
    <source>
        <dbReference type="ARBA" id="ARBA00022553"/>
    </source>
</evidence>
<evidence type="ECO:0000256" key="4">
    <source>
        <dbReference type="ARBA" id="ARBA00023012"/>
    </source>
</evidence>
<dbReference type="Pfam" id="PF00072">
    <property type="entry name" value="Response_reg"/>
    <property type="match status" value="2"/>
</dbReference>
<dbReference type="CDD" id="cd00082">
    <property type="entry name" value="HisKA"/>
    <property type="match status" value="1"/>
</dbReference>
<feature type="domain" description="PAS" evidence="9">
    <location>
        <begin position="417"/>
        <end position="470"/>
    </location>
</feature>
<dbReference type="SMART" id="SM00388">
    <property type="entry name" value="HisKA"/>
    <property type="match status" value="1"/>
</dbReference>
<evidence type="ECO:0000256" key="5">
    <source>
        <dbReference type="PROSITE-ProRule" id="PRU00169"/>
    </source>
</evidence>